<sequence length="402" mass="43437">MSGVLILGASHSGIAAAAALRGFGYEGVVTVVSNEETMPYHRPPLSKEALSVAEYSPALLRPENFYKTNRIDLDRGTTIADVDVESRHAIASDGRRYEYDTLVFACGAEPRRLPLEVDSQGAAFYLRTHDDFVRLSNRLSRARSLAVIGGGLIGLEVAALAVAKGIRTTLVEAGERLMERTVSRSMAGYLLDRHQARGLEVKLDSPVASIRRDNDRNIDMVILGNGELIEADLVVAAIGVVPNDHLARRAGLSVKNGILASDQGRTDNHAVYAIGDCAAWFNADLGRHIRYEAVNPGQDQAKIAAAAVACAPVPPQRIPRYWSHQAEIQIQMAGDIHKSETEAVLKGPVSGAFSVLGLKDGRLVSVQSVNAARQFIRLQDLIGTDRDTLATALDVEFPPPRH</sequence>
<evidence type="ECO:0000259" key="6">
    <source>
        <dbReference type="Pfam" id="PF14759"/>
    </source>
</evidence>
<dbReference type="InterPro" id="IPR016156">
    <property type="entry name" value="FAD/NAD-linked_Rdtase_dimer_sf"/>
</dbReference>
<accession>A0A1B2EE77</accession>
<reference evidence="7" key="1">
    <citation type="submission" date="2016-07" db="EMBL/GenBank/DDBJ databases">
        <title>Microvirga ossetica sp. nov. a new species of rhizobia isolated from root nodules of the legume species Vicia alpestris Steven originated from North Ossetia region in the Caucasus.</title>
        <authorList>
            <person name="Safronova V.I."/>
            <person name="Kuznetsova I.G."/>
            <person name="Sazanova A.L."/>
            <person name="Belimov A."/>
            <person name="Andronov E."/>
            <person name="Osledkin Y.S."/>
            <person name="Onishchuk O.P."/>
            <person name="Kurchak O.N."/>
            <person name="Shaposhnikov A.I."/>
            <person name="Willems A."/>
            <person name="Tikhonovich I.A."/>
        </authorList>
    </citation>
    <scope>NUCLEOTIDE SEQUENCE [LARGE SCALE GENOMIC DNA]</scope>
    <source>
        <strain evidence="7">V5/3M</strain>
    </source>
</reference>
<evidence type="ECO:0000313" key="7">
    <source>
        <dbReference type="EMBL" id="ANY78296.1"/>
    </source>
</evidence>
<dbReference type="Pfam" id="PF14759">
    <property type="entry name" value="Reductase_C"/>
    <property type="match status" value="1"/>
</dbReference>
<dbReference type="Gene3D" id="3.30.390.30">
    <property type="match status" value="1"/>
</dbReference>
<dbReference type="PRINTS" id="PR00411">
    <property type="entry name" value="PNDRDTASEI"/>
</dbReference>
<organism evidence="7">
    <name type="scientific">Microvirga ossetica</name>
    <dbReference type="NCBI Taxonomy" id="1882682"/>
    <lineage>
        <taxon>Bacteria</taxon>
        <taxon>Pseudomonadati</taxon>
        <taxon>Pseudomonadota</taxon>
        <taxon>Alphaproteobacteria</taxon>
        <taxon>Hyphomicrobiales</taxon>
        <taxon>Methylobacteriaceae</taxon>
        <taxon>Microvirga</taxon>
    </lineage>
</organism>
<evidence type="ECO:0000256" key="1">
    <source>
        <dbReference type="ARBA" id="ARBA00001974"/>
    </source>
</evidence>
<keyword evidence="4" id="KW-0560">Oxidoreductase</keyword>
<dbReference type="InterPro" id="IPR050446">
    <property type="entry name" value="FAD-oxidoreductase/Apoptosis"/>
</dbReference>
<dbReference type="GO" id="GO:0005737">
    <property type="term" value="C:cytoplasm"/>
    <property type="evidence" value="ECO:0007669"/>
    <property type="project" value="TreeGrafter"/>
</dbReference>
<dbReference type="PANTHER" id="PTHR43557">
    <property type="entry name" value="APOPTOSIS-INDUCING FACTOR 1"/>
    <property type="match status" value="1"/>
</dbReference>
<evidence type="ECO:0000256" key="3">
    <source>
        <dbReference type="ARBA" id="ARBA00022827"/>
    </source>
</evidence>
<dbReference type="PRINTS" id="PR00368">
    <property type="entry name" value="FADPNR"/>
</dbReference>
<evidence type="ECO:0000256" key="4">
    <source>
        <dbReference type="ARBA" id="ARBA00023002"/>
    </source>
</evidence>
<dbReference type="PANTHER" id="PTHR43557:SF2">
    <property type="entry name" value="RIESKE DOMAIN-CONTAINING PROTEIN-RELATED"/>
    <property type="match status" value="1"/>
</dbReference>
<feature type="domain" description="Reductase C-terminal" evidence="6">
    <location>
        <begin position="321"/>
        <end position="390"/>
    </location>
</feature>
<dbReference type="InterPro" id="IPR036188">
    <property type="entry name" value="FAD/NAD-bd_sf"/>
</dbReference>
<feature type="domain" description="FAD/NAD(P)-binding" evidence="5">
    <location>
        <begin position="4"/>
        <end position="288"/>
    </location>
</feature>
<dbReference type="EMBL" id="CP016616">
    <property type="protein sequence ID" value="ANY78296.1"/>
    <property type="molecule type" value="Genomic_DNA"/>
</dbReference>
<dbReference type="AlphaFoldDB" id="A0A1B2EE77"/>
<dbReference type="KEGG" id="moc:BB934_08650"/>
<dbReference type="SUPFAM" id="SSF55424">
    <property type="entry name" value="FAD/NAD-linked reductases, dimerisation (C-terminal) domain"/>
    <property type="match status" value="1"/>
</dbReference>
<dbReference type="Gene3D" id="3.50.50.60">
    <property type="entry name" value="FAD/NAD(P)-binding domain"/>
    <property type="match status" value="2"/>
</dbReference>
<keyword evidence="2" id="KW-0285">Flavoprotein</keyword>
<protein>
    <submittedName>
        <fullName evidence="7">NAD(P)H-nitrite reductase</fullName>
    </submittedName>
</protein>
<dbReference type="InterPro" id="IPR023753">
    <property type="entry name" value="FAD/NAD-binding_dom"/>
</dbReference>
<dbReference type="InterPro" id="IPR028202">
    <property type="entry name" value="Reductase_C"/>
</dbReference>
<evidence type="ECO:0000259" key="5">
    <source>
        <dbReference type="Pfam" id="PF07992"/>
    </source>
</evidence>
<dbReference type="OrthoDB" id="7809559at2"/>
<evidence type="ECO:0000256" key="2">
    <source>
        <dbReference type="ARBA" id="ARBA00022630"/>
    </source>
</evidence>
<name>A0A1B2EE77_9HYPH</name>
<dbReference type="RefSeq" id="WP_099509285.1">
    <property type="nucleotide sequence ID" value="NZ_CP016616.1"/>
</dbReference>
<keyword evidence="3" id="KW-0274">FAD</keyword>
<dbReference type="SUPFAM" id="SSF51905">
    <property type="entry name" value="FAD/NAD(P)-binding domain"/>
    <property type="match status" value="1"/>
</dbReference>
<proteinExistence type="predicted"/>
<gene>
    <name evidence="7" type="ORF">BB934_08650</name>
</gene>
<comment type="cofactor">
    <cofactor evidence="1">
        <name>FAD</name>
        <dbReference type="ChEBI" id="CHEBI:57692"/>
    </cofactor>
</comment>
<dbReference type="Pfam" id="PF07992">
    <property type="entry name" value="Pyr_redox_2"/>
    <property type="match status" value="1"/>
</dbReference>
<dbReference type="GO" id="GO:0016651">
    <property type="term" value="F:oxidoreductase activity, acting on NAD(P)H"/>
    <property type="evidence" value="ECO:0007669"/>
    <property type="project" value="TreeGrafter"/>
</dbReference>